<evidence type="ECO:0000313" key="6">
    <source>
        <dbReference type="Proteomes" id="UP000267251"/>
    </source>
</evidence>
<feature type="compositionally biased region" description="Basic and acidic residues" evidence="3">
    <location>
        <begin position="450"/>
        <end position="474"/>
    </location>
</feature>
<dbReference type="PANTHER" id="PTHR23325">
    <property type="entry name" value="SERUM RESPONSE FACTOR-BINDING"/>
    <property type="match status" value="1"/>
</dbReference>
<feature type="compositionally biased region" description="Basic residues" evidence="3">
    <location>
        <begin position="344"/>
        <end position="356"/>
    </location>
</feature>
<feature type="compositionally biased region" description="Polar residues" evidence="3">
    <location>
        <begin position="385"/>
        <end position="395"/>
    </location>
</feature>
<sequence>MGARRGKDNVNWKIGLLEAKKGQVPMVGAAHAAVRRKERRRLSQAKKVARSQGRRRTDAEAVLAEGLADPEEPEEEVERQLQDLLREKCARKVFALKKELRRSVKKARTLEAQKVSKRLQVLSKKEEETKERTTLQTKLEALKALDLAQETDRLFDEAVAKEAHLASHPLLLPSSPTMEKTDESTTTEMTEGSTKKVSVLPLTGSLRAAVDSTLQDISKTLDLLGDPEKRKEEQAERRRRRQLLAPTSFRKVQNEDDMPIGTTASSLFLSSLGGEDDEEEDEEETHARESSKRQRRLGRQGDDDEEDDDFLLDLIEEDELVVDGKDIRGGFEDSNFDQYYGGTKGKKNRAGQRARQQKAESKFGRDANHVKQRETVKAVKLTSRRGPSSAWTKPSSAPAPVDIASLHPSWQAKKAQETAKFEGKKLTFDTDETGEEGFKSAKADNISKASKTDKVSKSSKTDKTSKSAKADKITKTSTTDPDMHPSWEAKRRQQKALSISTTGGSGKNKIKFDSDED</sequence>
<feature type="compositionally biased region" description="Basic residues" evidence="3">
    <location>
        <begin position="34"/>
        <end position="54"/>
    </location>
</feature>
<gene>
    <name evidence="5" type="ORF">BJ684DRAFT_20562</name>
</gene>
<feature type="region of interest" description="Disordered" evidence="3">
    <location>
        <begin position="225"/>
        <end position="310"/>
    </location>
</feature>
<evidence type="ECO:0000256" key="3">
    <source>
        <dbReference type="SAM" id="MobiDB-lite"/>
    </source>
</evidence>
<reference evidence="6" key="1">
    <citation type="journal article" date="2018" name="Nat. Microbiol.">
        <title>Leveraging single-cell genomics to expand the fungal tree of life.</title>
        <authorList>
            <person name="Ahrendt S.R."/>
            <person name="Quandt C.A."/>
            <person name="Ciobanu D."/>
            <person name="Clum A."/>
            <person name="Salamov A."/>
            <person name="Andreopoulos B."/>
            <person name="Cheng J.F."/>
            <person name="Woyke T."/>
            <person name="Pelin A."/>
            <person name="Henrissat B."/>
            <person name="Reynolds N.K."/>
            <person name="Benny G.L."/>
            <person name="Smith M.E."/>
            <person name="James T.Y."/>
            <person name="Grigoriev I.V."/>
        </authorList>
    </citation>
    <scope>NUCLEOTIDE SEQUENCE [LARGE SCALE GENOMIC DNA]</scope>
</reference>
<name>A0A4P9Y464_9FUNG</name>
<feature type="region of interest" description="Disordered" evidence="3">
    <location>
        <begin position="171"/>
        <end position="196"/>
    </location>
</feature>
<evidence type="ECO:0000256" key="2">
    <source>
        <dbReference type="SAM" id="Coils"/>
    </source>
</evidence>
<organism evidence="5 6">
    <name type="scientific">Piptocephalis cylindrospora</name>
    <dbReference type="NCBI Taxonomy" id="1907219"/>
    <lineage>
        <taxon>Eukaryota</taxon>
        <taxon>Fungi</taxon>
        <taxon>Fungi incertae sedis</taxon>
        <taxon>Zoopagomycota</taxon>
        <taxon>Zoopagomycotina</taxon>
        <taxon>Zoopagomycetes</taxon>
        <taxon>Zoopagales</taxon>
        <taxon>Piptocephalidaceae</taxon>
        <taxon>Piptocephalis</taxon>
    </lineage>
</organism>
<feature type="compositionally biased region" description="Acidic residues" evidence="3">
    <location>
        <begin position="68"/>
        <end position="77"/>
    </location>
</feature>
<feature type="coiled-coil region" evidence="2">
    <location>
        <begin position="112"/>
        <end position="145"/>
    </location>
</feature>
<dbReference type="AlphaFoldDB" id="A0A4P9Y464"/>
<evidence type="ECO:0000259" key="4">
    <source>
        <dbReference type="Pfam" id="PF09073"/>
    </source>
</evidence>
<evidence type="ECO:0000313" key="5">
    <source>
        <dbReference type="EMBL" id="RKP12921.1"/>
    </source>
</evidence>
<dbReference type="Pfam" id="PF09073">
    <property type="entry name" value="BUD22"/>
    <property type="match status" value="2"/>
</dbReference>
<evidence type="ECO:0000256" key="1">
    <source>
        <dbReference type="ARBA" id="ARBA00023054"/>
    </source>
</evidence>
<dbReference type="PANTHER" id="PTHR23325:SF1">
    <property type="entry name" value="SERUM RESPONSE FACTOR-BINDING PROTEIN 1"/>
    <property type="match status" value="1"/>
</dbReference>
<feature type="region of interest" description="Disordered" evidence="3">
    <location>
        <begin position="323"/>
        <end position="517"/>
    </location>
</feature>
<dbReference type="InterPro" id="IPR015158">
    <property type="entry name" value="Bud22_dom"/>
</dbReference>
<feature type="compositionally biased region" description="Basic and acidic residues" evidence="3">
    <location>
        <begin position="357"/>
        <end position="377"/>
    </location>
</feature>
<dbReference type="Proteomes" id="UP000267251">
    <property type="component" value="Unassembled WGS sequence"/>
</dbReference>
<dbReference type="OrthoDB" id="2129696at2759"/>
<dbReference type="EMBL" id="KZ988162">
    <property type="protein sequence ID" value="RKP12921.1"/>
    <property type="molecule type" value="Genomic_DNA"/>
</dbReference>
<proteinExistence type="predicted"/>
<keyword evidence="1 2" id="KW-0175">Coiled coil</keyword>
<dbReference type="InterPro" id="IPR037393">
    <property type="entry name" value="Bud22/SRFB1"/>
</dbReference>
<feature type="domain" description="Bud22" evidence="4">
    <location>
        <begin position="343"/>
        <end position="429"/>
    </location>
</feature>
<feature type="compositionally biased region" description="Basic and acidic residues" evidence="3">
    <location>
        <begin position="414"/>
        <end position="428"/>
    </location>
</feature>
<feature type="region of interest" description="Disordered" evidence="3">
    <location>
        <begin position="34"/>
        <end position="78"/>
    </location>
</feature>
<feature type="domain" description="Bud22" evidence="4">
    <location>
        <begin position="97"/>
        <end position="308"/>
    </location>
</feature>
<accession>A0A4P9Y464</accession>
<keyword evidence="6" id="KW-1185">Reference proteome</keyword>
<feature type="compositionally biased region" description="Basic and acidic residues" evidence="3">
    <location>
        <begin position="226"/>
        <end position="236"/>
    </location>
</feature>
<feature type="compositionally biased region" description="Acidic residues" evidence="3">
    <location>
        <begin position="274"/>
        <end position="284"/>
    </location>
</feature>
<protein>
    <recommendedName>
        <fullName evidence="4">Bud22 domain-containing protein</fullName>
    </recommendedName>
</protein>
<feature type="compositionally biased region" description="Basic and acidic residues" evidence="3">
    <location>
        <begin position="481"/>
        <end position="491"/>
    </location>
</feature>